<protein>
    <recommendedName>
        <fullName evidence="12">PDZ domain-containing protein</fullName>
    </recommendedName>
</protein>
<accession>A0A1G2AXN7</accession>
<dbReference type="GO" id="GO:0004222">
    <property type="term" value="F:metalloendopeptidase activity"/>
    <property type="evidence" value="ECO:0007669"/>
    <property type="project" value="InterPro"/>
</dbReference>
<gene>
    <name evidence="13" type="ORF">A3F54_01370</name>
</gene>
<feature type="transmembrane region" description="Helical" evidence="11">
    <location>
        <begin position="290"/>
        <end position="310"/>
    </location>
</feature>
<keyword evidence="7" id="KW-0862">Zinc</keyword>
<dbReference type="GO" id="GO:0006508">
    <property type="term" value="P:proteolysis"/>
    <property type="evidence" value="ECO:0007669"/>
    <property type="project" value="UniProtKB-KW"/>
</dbReference>
<dbReference type="CDD" id="cd06163">
    <property type="entry name" value="S2P-M50_PDZ_RseP-like"/>
    <property type="match status" value="1"/>
</dbReference>
<dbReference type="InterPro" id="IPR004387">
    <property type="entry name" value="Pept_M50_Zn"/>
</dbReference>
<feature type="domain" description="PDZ" evidence="12">
    <location>
        <begin position="114"/>
        <end position="198"/>
    </location>
</feature>
<evidence type="ECO:0000256" key="1">
    <source>
        <dbReference type="ARBA" id="ARBA00001947"/>
    </source>
</evidence>
<name>A0A1G2AXN7_9BACT</name>
<evidence type="ECO:0000256" key="10">
    <source>
        <dbReference type="ARBA" id="ARBA00023136"/>
    </source>
</evidence>
<reference evidence="13 14" key="1">
    <citation type="journal article" date="2016" name="Nat. Commun.">
        <title>Thousands of microbial genomes shed light on interconnected biogeochemical processes in an aquifer system.</title>
        <authorList>
            <person name="Anantharaman K."/>
            <person name="Brown C.T."/>
            <person name="Hug L.A."/>
            <person name="Sharon I."/>
            <person name="Castelle C.J."/>
            <person name="Probst A.J."/>
            <person name="Thomas B.C."/>
            <person name="Singh A."/>
            <person name="Wilkins M.J."/>
            <person name="Karaoz U."/>
            <person name="Brodie E.L."/>
            <person name="Williams K.H."/>
            <person name="Hubbard S.S."/>
            <person name="Banfield J.F."/>
        </authorList>
    </citation>
    <scope>NUCLEOTIDE SEQUENCE [LARGE SCALE GENOMIC DNA]</scope>
</reference>
<keyword evidence="5 11" id="KW-0812">Transmembrane</keyword>
<feature type="transmembrane region" description="Helical" evidence="11">
    <location>
        <begin position="234"/>
        <end position="257"/>
    </location>
</feature>
<evidence type="ECO:0000313" key="13">
    <source>
        <dbReference type="EMBL" id="OGY81693.1"/>
    </source>
</evidence>
<dbReference type="AlphaFoldDB" id="A0A1G2AXN7"/>
<evidence type="ECO:0000256" key="4">
    <source>
        <dbReference type="ARBA" id="ARBA00022670"/>
    </source>
</evidence>
<dbReference type="SMART" id="SM00228">
    <property type="entry name" value="PDZ"/>
    <property type="match status" value="1"/>
</dbReference>
<comment type="subcellular location">
    <subcellularLocation>
        <location evidence="2">Membrane</location>
        <topology evidence="2">Multi-pass membrane protein</topology>
    </subcellularLocation>
</comment>
<comment type="cofactor">
    <cofactor evidence="1">
        <name>Zn(2+)</name>
        <dbReference type="ChEBI" id="CHEBI:29105"/>
    </cofactor>
</comment>
<sequence>MLFTVILFVVILGLLVFVHELGHFLMAKKSGVQVDEFGFGFPPRLFGIKYKGTLYSINWIPLGGFVKIKGVVGEEENPEVYKDANSFARKKYWQKALILLAGVIMNLVLAVVLLSIGFMIGSPTIIDDQVATSGSRVRNQAVQVSAVHEGFGAASFDIQPGDKVVTLDGAAVTSAAFVQEYNASRVGQTVHLVFDRAGQNLAYDIPISRFDDGRGVLGLSLLDTGLVSYPWYRAIWLGFLNTFGFLAAIFVALFGLLRALFTSGSVGAELAGPIGIAALTGQAARLGISYVLQFTAILSINLAIFNILPIPALDGGRLLFVTIERIRRKQNSEKIEGLAHRIGFALLLTLVVIVTFRDIGRYGGAIVSFFKGLFS</sequence>
<organism evidence="13 14">
    <name type="scientific">Candidatus Kerfeldbacteria bacterium RIFCSPHIGHO2_12_FULL_48_17</name>
    <dbReference type="NCBI Taxonomy" id="1798542"/>
    <lineage>
        <taxon>Bacteria</taxon>
        <taxon>Candidatus Kerfeldiibacteriota</taxon>
    </lineage>
</organism>
<dbReference type="GO" id="GO:0016020">
    <property type="term" value="C:membrane"/>
    <property type="evidence" value="ECO:0007669"/>
    <property type="project" value="UniProtKB-SubCell"/>
</dbReference>
<dbReference type="PANTHER" id="PTHR42837:SF2">
    <property type="entry name" value="MEMBRANE METALLOPROTEASE ARASP2, CHLOROPLASTIC-RELATED"/>
    <property type="match status" value="1"/>
</dbReference>
<proteinExistence type="inferred from homology"/>
<evidence type="ECO:0000256" key="7">
    <source>
        <dbReference type="ARBA" id="ARBA00022833"/>
    </source>
</evidence>
<dbReference type="PANTHER" id="PTHR42837">
    <property type="entry name" value="REGULATOR OF SIGMA-E PROTEASE RSEP"/>
    <property type="match status" value="1"/>
</dbReference>
<feature type="transmembrane region" description="Helical" evidence="11">
    <location>
        <begin position="96"/>
        <end position="120"/>
    </location>
</feature>
<evidence type="ECO:0000256" key="3">
    <source>
        <dbReference type="ARBA" id="ARBA00007931"/>
    </source>
</evidence>
<evidence type="ECO:0000313" key="14">
    <source>
        <dbReference type="Proteomes" id="UP000176952"/>
    </source>
</evidence>
<keyword evidence="8 11" id="KW-1133">Transmembrane helix</keyword>
<comment type="caution">
    <text evidence="13">The sequence shown here is derived from an EMBL/GenBank/DDBJ whole genome shotgun (WGS) entry which is preliminary data.</text>
</comment>
<dbReference type="InterPro" id="IPR036034">
    <property type="entry name" value="PDZ_sf"/>
</dbReference>
<dbReference type="Pfam" id="PF02163">
    <property type="entry name" value="Peptidase_M50"/>
    <property type="match status" value="1"/>
</dbReference>
<evidence type="ECO:0000259" key="12">
    <source>
        <dbReference type="SMART" id="SM00228"/>
    </source>
</evidence>
<dbReference type="InterPro" id="IPR008915">
    <property type="entry name" value="Peptidase_M50"/>
</dbReference>
<dbReference type="InterPro" id="IPR001478">
    <property type="entry name" value="PDZ"/>
</dbReference>
<dbReference type="STRING" id="1798542.A3F54_01370"/>
<keyword evidence="10 11" id="KW-0472">Membrane</keyword>
<dbReference type="Proteomes" id="UP000176952">
    <property type="component" value="Unassembled WGS sequence"/>
</dbReference>
<evidence type="ECO:0000256" key="11">
    <source>
        <dbReference type="SAM" id="Phobius"/>
    </source>
</evidence>
<evidence type="ECO:0000256" key="2">
    <source>
        <dbReference type="ARBA" id="ARBA00004141"/>
    </source>
</evidence>
<keyword evidence="9" id="KW-0482">Metalloprotease</keyword>
<comment type="similarity">
    <text evidence="3">Belongs to the peptidase M50B family.</text>
</comment>
<evidence type="ECO:0000256" key="5">
    <source>
        <dbReference type="ARBA" id="ARBA00022692"/>
    </source>
</evidence>
<feature type="transmembrane region" description="Helical" evidence="11">
    <location>
        <begin position="338"/>
        <end position="356"/>
    </location>
</feature>
<evidence type="ECO:0000256" key="6">
    <source>
        <dbReference type="ARBA" id="ARBA00022801"/>
    </source>
</evidence>
<dbReference type="EMBL" id="MHKD01000042">
    <property type="protein sequence ID" value="OGY81693.1"/>
    <property type="molecule type" value="Genomic_DNA"/>
</dbReference>
<evidence type="ECO:0000256" key="8">
    <source>
        <dbReference type="ARBA" id="ARBA00022989"/>
    </source>
</evidence>
<dbReference type="Gene3D" id="2.30.42.10">
    <property type="match status" value="1"/>
</dbReference>
<evidence type="ECO:0000256" key="9">
    <source>
        <dbReference type="ARBA" id="ARBA00023049"/>
    </source>
</evidence>
<feature type="transmembrane region" description="Helical" evidence="11">
    <location>
        <begin position="6"/>
        <end position="26"/>
    </location>
</feature>
<keyword evidence="4" id="KW-0645">Protease</keyword>
<dbReference type="SUPFAM" id="SSF50156">
    <property type="entry name" value="PDZ domain-like"/>
    <property type="match status" value="1"/>
</dbReference>
<keyword evidence="6" id="KW-0378">Hydrolase</keyword>